<comment type="caution">
    <text evidence="1">The sequence shown here is derived from an EMBL/GenBank/DDBJ whole genome shotgun (WGS) entry which is preliminary data.</text>
</comment>
<sequence length="96" mass="11099">MCILDHCHVSKSERLPKAQSDCSIFFEYRAHAAPQKDAVTIMFHCRHHAFFFVFLTIVMPYTFEAISSKNISLGLITPEYRVPVVFFFFSMGPGKY</sequence>
<evidence type="ECO:0000313" key="2">
    <source>
        <dbReference type="Proteomes" id="UP001162483"/>
    </source>
</evidence>
<keyword evidence="2" id="KW-1185">Reference proteome</keyword>
<protein>
    <submittedName>
        <fullName evidence="1">Uncharacterized protein</fullName>
    </submittedName>
</protein>
<reference evidence="1" key="1">
    <citation type="submission" date="2023-05" db="EMBL/GenBank/DDBJ databases">
        <authorList>
            <person name="Stuckert A."/>
        </authorList>
    </citation>
    <scope>NUCLEOTIDE SEQUENCE</scope>
</reference>
<dbReference type="Proteomes" id="UP001162483">
    <property type="component" value="Unassembled WGS sequence"/>
</dbReference>
<organism evidence="1 2">
    <name type="scientific">Staurois parvus</name>
    <dbReference type="NCBI Taxonomy" id="386267"/>
    <lineage>
        <taxon>Eukaryota</taxon>
        <taxon>Metazoa</taxon>
        <taxon>Chordata</taxon>
        <taxon>Craniata</taxon>
        <taxon>Vertebrata</taxon>
        <taxon>Euteleostomi</taxon>
        <taxon>Amphibia</taxon>
        <taxon>Batrachia</taxon>
        <taxon>Anura</taxon>
        <taxon>Neobatrachia</taxon>
        <taxon>Ranoidea</taxon>
        <taxon>Ranidae</taxon>
        <taxon>Staurois</taxon>
    </lineage>
</organism>
<evidence type="ECO:0000313" key="1">
    <source>
        <dbReference type="EMBL" id="CAI9578982.1"/>
    </source>
</evidence>
<name>A0ABN9E2L7_9NEOB</name>
<proteinExistence type="predicted"/>
<accession>A0ABN9E2L7</accession>
<dbReference type="EMBL" id="CATNWA010015053">
    <property type="protein sequence ID" value="CAI9578982.1"/>
    <property type="molecule type" value="Genomic_DNA"/>
</dbReference>
<gene>
    <name evidence="1" type="ORF">SPARVUS_LOCUS9009453</name>
</gene>